<organism evidence="1 2">
    <name type="scientific">Dryococelus australis</name>
    <dbReference type="NCBI Taxonomy" id="614101"/>
    <lineage>
        <taxon>Eukaryota</taxon>
        <taxon>Metazoa</taxon>
        <taxon>Ecdysozoa</taxon>
        <taxon>Arthropoda</taxon>
        <taxon>Hexapoda</taxon>
        <taxon>Insecta</taxon>
        <taxon>Pterygota</taxon>
        <taxon>Neoptera</taxon>
        <taxon>Polyneoptera</taxon>
        <taxon>Phasmatodea</taxon>
        <taxon>Verophasmatodea</taxon>
        <taxon>Anareolatae</taxon>
        <taxon>Phasmatidae</taxon>
        <taxon>Eurycanthinae</taxon>
        <taxon>Dryococelus</taxon>
    </lineage>
</organism>
<reference evidence="1 2" key="1">
    <citation type="submission" date="2023-02" db="EMBL/GenBank/DDBJ databases">
        <title>LHISI_Scaffold_Assembly.</title>
        <authorList>
            <person name="Stuart O.P."/>
            <person name="Cleave R."/>
            <person name="Magrath M.J.L."/>
            <person name="Mikheyev A.S."/>
        </authorList>
    </citation>
    <scope>NUCLEOTIDE SEQUENCE [LARGE SCALE GENOMIC DNA]</scope>
    <source>
        <strain evidence="1">Daus_M_001</strain>
        <tissue evidence="1">Leg muscle</tissue>
    </source>
</reference>
<sequence>MDLHTILLCPSLNALALYCKTKLKAHNFTSKDTFSYLWHEAGGGLHADEFASLIINLIEKEVPEDEVVLYSDGCSY</sequence>
<comment type="caution">
    <text evidence="1">The sequence shown here is derived from an EMBL/GenBank/DDBJ whole genome shotgun (WGS) entry which is preliminary data.</text>
</comment>
<evidence type="ECO:0000313" key="2">
    <source>
        <dbReference type="Proteomes" id="UP001159363"/>
    </source>
</evidence>
<protein>
    <submittedName>
        <fullName evidence="1">Uncharacterized protein</fullName>
    </submittedName>
</protein>
<dbReference type="EMBL" id="JARBHB010000001">
    <property type="protein sequence ID" value="KAJ8896377.1"/>
    <property type="molecule type" value="Genomic_DNA"/>
</dbReference>
<evidence type="ECO:0000313" key="1">
    <source>
        <dbReference type="EMBL" id="KAJ8896377.1"/>
    </source>
</evidence>
<dbReference type="Proteomes" id="UP001159363">
    <property type="component" value="Chromosome 1"/>
</dbReference>
<name>A0ABQ9IIV2_9NEOP</name>
<accession>A0ABQ9IIV2</accession>
<gene>
    <name evidence="1" type="ORF">PR048_001721</name>
</gene>
<proteinExistence type="predicted"/>
<keyword evidence="2" id="KW-1185">Reference proteome</keyword>